<feature type="active site" evidence="9">
    <location>
        <position position="31"/>
    </location>
</feature>
<dbReference type="NCBIfam" id="TIGR00476">
    <property type="entry name" value="selD"/>
    <property type="match status" value="1"/>
</dbReference>
<keyword evidence="4 9" id="KW-0547">Nucleotide-binding</keyword>
<evidence type="ECO:0000256" key="2">
    <source>
        <dbReference type="ARBA" id="ARBA00022679"/>
    </source>
</evidence>
<gene>
    <name evidence="9" type="primary">selD</name>
    <name evidence="12" type="ordered locus">Maqu_1896</name>
</gene>
<organism evidence="12 13">
    <name type="scientific">Marinobacter nauticus (strain ATCC 700491 / DSM 11845 / VT8)</name>
    <name type="common">Marinobacter aquaeolei</name>
    <dbReference type="NCBI Taxonomy" id="351348"/>
    <lineage>
        <taxon>Bacteria</taxon>
        <taxon>Pseudomonadati</taxon>
        <taxon>Pseudomonadota</taxon>
        <taxon>Gammaproteobacteria</taxon>
        <taxon>Pseudomonadales</taxon>
        <taxon>Marinobacteraceae</taxon>
        <taxon>Marinobacter</taxon>
    </lineage>
</organism>
<dbReference type="InterPro" id="IPR036676">
    <property type="entry name" value="PurM-like_C_sf"/>
</dbReference>
<evidence type="ECO:0000256" key="9">
    <source>
        <dbReference type="HAMAP-Rule" id="MF_00625"/>
    </source>
</evidence>
<evidence type="ECO:0000256" key="6">
    <source>
        <dbReference type="ARBA" id="ARBA00022840"/>
    </source>
</evidence>
<evidence type="ECO:0000256" key="8">
    <source>
        <dbReference type="ARBA" id="ARBA00023266"/>
    </source>
</evidence>
<dbReference type="KEGG" id="maq:Maqu_1896"/>
<dbReference type="PANTHER" id="PTHR10256:SF0">
    <property type="entry name" value="INACTIVE SELENIDE, WATER DIKINASE-LIKE PROTEIN-RELATED"/>
    <property type="match status" value="1"/>
</dbReference>
<feature type="binding site" evidence="9">
    <location>
        <position position="65"/>
    </location>
    <ligand>
        <name>Mg(2+)</name>
        <dbReference type="ChEBI" id="CHEBI:18420"/>
    </ligand>
</feature>
<dbReference type="AlphaFoldDB" id="A1U1V8"/>
<dbReference type="EC" id="2.7.9.3" evidence="9"/>
<dbReference type="eggNOG" id="COG0709">
    <property type="taxonomic scope" value="Bacteria"/>
</dbReference>
<keyword evidence="3 9" id="KW-0479">Metal-binding</keyword>
<dbReference type="GO" id="GO:0016260">
    <property type="term" value="P:selenocysteine biosynthetic process"/>
    <property type="evidence" value="ECO:0007669"/>
    <property type="project" value="InterPro"/>
</dbReference>
<evidence type="ECO:0000259" key="10">
    <source>
        <dbReference type="Pfam" id="PF00586"/>
    </source>
</evidence>
<sequence>MRILTITELLNRKKEDALSIKLTQFSHGAGCGCKIAPDVLDRILHTDAPEFHDPRLLVGNSSRDDAAVADVGNGLGIISTTDFFMPVVDDPFDFGRIAATNAISDVYAMGGKPVMAIAILGWPVNELEPEIAAKVIDGGRAVCAEAGIALAGGHSIDSPEPIFGLAVTGQVAVDRIIRNDTAQAGDLLYLTKPLGVGILTSASKKGKVTPEDLAVAVENMATLNKVGEVFAEVDGVNAMTDVTGFGLAGHLLEICRGSGLKATVSRKAVPVLPNLKPYIDADCIPGGTHRNAAAFGKAISGMTDADKLLFCDPQTSGGLMVSVAEKSREAYEALARKHGLDLQPLGRLEAAGSGESLVFIED</sequence>
<dbReference type="PANTHER" id="PTHR10256">
    <property type="entry name" value="SELENIDE, WATER DIKINASE"/>
    <property type="match status" value="1"/>
</dbReference>
<protein>
    <recommendedName>
        <fullName evidence="9">Selenide, water dikinase</fullName>
        <ecNumber evidence="9">2.7.9.3</ecNumber>
    </recommendedName>
    <alternativeName>
        <fullName evidence="9">Selenium donor protein</fullName>
    </alternativeName>
    <alternativeName>
        <fullName evidence="9">Selenophosphate synthase</fullName>
    </alternativeName>
</protein>
<feature type="domain" description="PurM-like N-terminal" evidence="10">
    <location>
        <begin position="64"/>
        <end position="171"/>
    </location>
</feature>
<feature type="binding site" description="in other chain" evidence="9">
    <location>
        <position position="105"/>
    </location>
    <ligand>
        <name>ATP</name>
        <dbReference type="ChEBI" id="CHEBI:30616"/>
        <note>ligand shared between dimeric partners</note>
    </ligand>
</feature>
<feature type="binding site" evidence="9">
    <location>
        <position position="105"/>
    </location>
    <ligand>
        <name>Mg(2+)</name>
        <dbReference type="ChEBI" id="CHEBI:18420"/>
    </ligand>
</feature>
<dbReference type="Gene3D" id="3.30.1330.10">
    <property type="entry name" value="PurM-like, N-terminal domain"/>
    <property type="match status" value="1"/>
</dbReference>
<dbReference type="GO" id="GO:0005524">
    <property type="term" value="F:ATP binding"/>
    <property type="evidence" value="ECO:0007669"/>
    <property type="project" value="UniProtKB-UniRule"/>
</dbReference>
<feature type="binding site" description="in other chain" evidence="9">
    <location>
        <position position="34"/>
    </location>
    <ligand>
        <name>ATP</name>
        <dbReference type="ChEBI" id="CHEBI:30616"/>
        <note>ligand shared between dimeric partners</note>
    </ligand>
</feature>
<dbReference type="InterPro" id="IPR023061">
    <property type="entry name" value="SelD_I"/>
</dbReference>
<dbReference type="GO" id="GO:0000287">
    <property type="term" value="F:magnesium ion binding"/>
    <property type="evidence" value="ECO:0007669"/>
    <property type="project" value="UniProtKB-UniRule"/>
</dbReference>
<dbReference type="GO" id="GO:0004756">
    <property type="term" value="F:selenide, water dikinase activity"/>
    <property type="evidence" value="ECO:0007669"/>
    <property type="project" value="UniProtKB-UniRule"/>
</dbReference>
<dbReference type="Gene3D" id="3.90.650.10">
    <property type="entry name" value="PurM-like C-terminal domain"/>
    <property type="match status" value="1"/>
</dbReference>
<feature type="binding site" description="in other chain" evidence="9">
    <location>
        <position position="82"/>
    </location>
    <ligand>
        <name>ATP</name>
        <dbReference type="ChEBI" id="CHEBI:30616"/>
        <note>ligand shared between dimeric partners</note>
    </ligand>
</feature>
<dbReference type="PIRSF" id="PIRSF036407">
    <property type="entry name" value="Selenphspht_syn"/>
    <property type="match status" value="1"/>
</dbReference>
<dbReference type="InterPro" id="IPR010918">
    <property type="entry name" value="PurM-like_C_dom"/>
</dbReference>
<dbReference type="InterPro" id="IPR016188">
    <property type="entry name" value="PurM-like_N"/>
</dbReference>
<reference evidence="13" key="1">
    <citation type="journal article" date="2011" name="Appl. Environ. Microbiol.">
        <title>Genomic potential of Marinobacter aquaeolei, a biogeochemical 'opportunitroph'.</title>
        <authorList>
            <person name="Singer E."/>
            <person name="Webb E.A."/>
            <person name="Nelson W.C."/>
            <person name="Heidelberg J.F."/>
            <person name="Ivanova N."/>
            <person name="Pati A."/>
            <person name="Edwards K.J."/>
        </authorList>
    </citation>
    <scope>NUCLEOTIDE SEQUENCE [LARGE SCALE GENOMIC DNA]</scope>
    <source>
        <strain evidence="13">ATCC 700491 / DSM 11845 / VT8</strain>
    </source>
</reference>
<keyword evidence="7 9" id="KW-0460">Magnesium</keyword>
<comment type="function">
    <text evidence="9">Synthesizes selenophosphate from selenide and ATP.</text>
</comment>
<dbReference type="STRING" id="351348.Maqu_1896"/>
<dbReference type="NCBIfam" id="NF002098">
    <property type="entry name" value="PRK00943.1"/>
    <property type="match status" value="1"/>
</dbReference>
<dbReference type="GO" id="GO:0005737">
    <property type="term" value="C:cytoplasm"/>
    <property type="evidence" value="ECO:0007669"/>
    <property type="project" value="TreeGrafter"/>
</dbReference>
<evidence type="ECO:0000313" key="13">
    <source>
        <dbReference type="Proteomes" id="UP000000998"/>
    </source>
</evidence>
<evidence type="ECO:0000256" key="3">
    <source>
        <dbReference type="ARBA" id="ARBA00022723"/>
    </source>
</evidence>
<dbReference type="Pfam" id="PF02769">
    <property type="entry name" value="AIRS_C"/>
    <property type="match status" value="1"/>
</dbReference>
<dbReference type="SUPFAM" id="SSF55326">
    <property type="entry name" value="PurM N-terminal domain-like"/>
    <property type="match status" value="1"/>
</dbReference>
<comment type="subunit">
    <text evidence="9">Homodimer.</text>
</comment>
<comment type="catalytic activity">
    <reaction evidence="9">
        <text>hydrogenselenide + ATP + H2O = selenophosphate + AMP + phosphate + 2 H(+)</text>
        <dbReference type="Rhea" id="RHEA:18737"/>
        <dbReference type="ChEBI" id="CHEBI:15377"/>
        <dbReference type="ChEBI" id="CHEBI:15378"/>
        <dbReference type="ChEBI" id="CHEBI:16144"/>
        <dbReference type="ChEBI" id="CHEBI:29317"/>
        <dbReference type="ChEBI" id="CHEBI:30616"/>
        <dbReference type="ChEBI" id="CHEBI:43474"/>
        <dbReference type="ChEBI" id="CHEBI:456215"/>
        <dbReference type="EC" id="2.7.9.3"/>
    </reaction>
</comment>
<keyword evidence="2 9" id="KW-0808">Transferase</keyword>
<proteinExistence type="inferred from homology"/>
<keyword evidence="8 9" id="KW-0711">Selenium</keyword>
<evidence type="ECO:0000256" key="7">
    <source>
        <dbReference type="ARBA" id="ARBA00022842"/>
    </source>
</evidence>
<name>A1U1V8_MARN8</name>
<comment type="cofactor">
    <cofactor evidence="9">
        <name>Mg(2+)</name>
        <dbReference type="ChEBI" id="CHEBI:18420"/>
    </cofactor>
    <text evidence="9">Binds 1 Mg(2+) ion per monomer.</text>
</comment>
<dbReference type="EMBL" id="CP000514">
    <property type="protein sequence ID" value="ABM18977.1"/>
    <property type="molecule type" value="Genomic_DNA"/>
</dbReference>
<evidence type="ECO:0000256" key="4">
    <source>
        <dbReference type="ARBA" id="ARBA00022741"/>
    </source>
</evidence>
<evidence type="ECO:0000259" key="11">
    <source>
        <dbReference type="Pfam" id="PF02769"/>
    </source>
</evidence>
<accession>A1U1V8</accession>
<feature type="domain" description="PurM-like C-terminal" evidence="11">
    <location>
        <begin position="183"/>
        <end position="355"/>
    </location>
</feature>
<evidence type="ECO:0000313" key="12">
    <source>
        <dbReference type="EMBL" id="ABM18977.1"/>
    </source>
</evidence>
<dbReference type="CDD" id="cd02195">
    <property type="entry name" value="SelD"/>
    <property type="match status" value="1"/>
</dbReference>
<dbReference type="Pfam" id="PF00586">
    <property type="entry name" value="AIRS"/>
    <property type="match status" value="1"/>
</dbReference>
<dbReference type="FunFam" id="3.30.1330.10:FF:000003">
    <property type="entry name" value="Selenide, water dikinase"/>
    <property type="match status" value="1"/>
</dbReference>
<keyword evidence="5 9" id="KW-0418">Kinase</keyword>
<dbReference type="InterPro" id="IPR036921">
    <property type="entry name" value="PurM-like_N_sf"/>
</dbReference>
<feature type="binding site" evidence="9">
    <location>
        <begin position="153"/>
        <end position="155"/>
    </location>
    <ligand>
        <name>ATP</name>
        <dbReference type="ChEBI" id="CHEBI:30616"/>
        <note>ligand shared between dimeric partners</note>
    </ligand>
</feature>
<comment type="similarity">
    <text evidence="1 9">Belongs to the selenophosphate synthase 1 family. Class I subfamily.</text>
</comment>
<dbReference type="PROSITE" id="PS51257">
    <property type="entry name" value="PROKAR_LIPOPROTEIN"/>
    <property type="match status" value="1"/>
</dbReference>
<feature type="binding site" description="in other chain" evidence="9">
    <location>
        <begin position="62"/>
        <end position="64"/>
    </location>
    <ligand>
        <name>ATP</name>
        <dbReference type="ChEBI" id="CHEBI:30616"/>
        <note>ligand shared between dimeric partners</note>
    </ligand>
</feature>
<dbReference type="SUPFAM" id="SSF56042">
    <property type="entry name" value="PurM C-terminal domain-like"/>
    <property type="match status" value="1"/>
</dbReference>
<keyword evidence="6 9" id="KW-0067">ATP-binding</keyword>
<dbReference type="Proteomes" id="UP000000998">
    <property type="component" value="Chromosome"/>
</dbReference>
<feature type="site" description="Important for catalytic activity" evidence="9">
    <location>
        <position position="34"/>
    </location>
</feature>
<evidence type="ECO:0000256" key="1">
    <source>
        <dbReference type="ARBA" id="ARBA00008026"/>
    </source>
</evidence>
<evidence type="ECO:0000256" key="5">
    <source>
        <dbReference type="ARBA" id="ARBA00022777"/>
    </source>
</evidence>
<feature type="binding site" evidence="9">
    <location>
        <position position="241"/>
    </location>
    <ligand>
        <name>Mg(2+)</name>
        <dbReference type="ChEBI" id="CHEBI:18420"/>
    </ligand>
</feature>
<dbReference type="FunFam" id="3.90.650.10:FF:000004">
    <property type="entry name" value="Selenide, water dikinase"/>
    <property type="match status" value="1"/>
</dbReference>
<dbReference type="InterPro" id="IPR004536">
    <property type="entry name" value="SPS/SelD"/>
</dbReference>
<dbReference type="HOGENOM" id="CLU_032859_0_1_6"/>
<dbReference type="HAMAP" id="MF_00625">
    <property type="entry name" value="SelD"/>
    <property type="match status" value="1"/>
</dbReference>